<dbReference type="OrthoDB" id="1921805at2759"/>
<evidence type="ECO:0000256" key="3">
    <source>
        <dbReference type="SAM" id="MobiDB-lite"/>
    </source>
</evidence>
<dbReference type="SUPFAM" id="SSF47459">
    <property type="entry name" value="HLH, helix-loop-helix DNA-binding domain"/>
    <property type="match status" value="1"/>
</dbReference>
<comment type="caution">
    <text evidence="4">The sequence shown here is derived from an EMBL/GenBank/DDBJ whole genome shotgun (WGS) entry which is preliminary data.</text>
</comment>
<dbReference type="EMBL" id="CM035421">
    <property type="protein sequence ID" value="KAH7388455.1"/>
    <property type="molecule type" value="Genomic_DNA"/>
</dbReference>
<dbReference type="GO" id="GO:0046983">
    <property type="term" value="F:protein dimerization activity"/>
    <property type="evidence" value="ECO:0007669"/>
    <property type="project" value="InterPro"/>
</dbReference>
<name>A0A8T2T4A3_CERRI</name>
<evidence type="ECO:0000256" key="2">
    <source>
        <dbReference type="ARBA" id="ARBA00023163"/>
    </source>
</evidence>
<proteinExistence type="predicted"/>
<dbReference type="Proteomes" id="UP000825935">
    <property type="component" value="Chromosome 16"/>
</dbReference>
<sequence>MEQSDTQMISSTLHVVDGHSEKSNSISGNVGAANTDYVCHTFDEVHNAKLFCKEGPGAVNVSLANMNFKGSKMELQGCGCGQAITYKHSLSPFAATGVPSLILASQTEFGSLDPAKIDLCCLKAGSNTLNGPCQFLHDNLGVRLPRHRGFTYDQIDRKSRTFFHSTPATEHTFISAQPKLEATVSDKVGLLSATDGNAGEKNQFIIPSEANSALGVMEKLSFPPVRILPPCALLPMQRPCAQPKDECATSKIYPSGDLSNPFSEHREVNTEDLSDFYHEDTEDLEALLSSDDEDEVSSTGHSPSDLTREHSYKGVLGTSGQSESFSRKRPRESDTDVYDDACSLATIASRIHQAPSTQKASTMGTRVSYHHQSGFWQVEPVGTPKFSATPTLAISDESSSNSAANKQKRQKKSSGMQLEHLSPPLIGDSRKEKMRNIFHLLRGIFPGGESMGATFVLDQTIEYVKTLQTEVQKLQAQKFIRR</sequence>
<accession>A0A8T2T4A3</accession>
<keyword evidence="5" id="KW-1185">Reference proteome</keyword>
<feature type="compositionally biased region" description="Polar residues" evidence="3">
    <location>
        <begin position="387"/>
        <end position="405"/>
    </location>
</feature>
<organism evidence="4 5">
    <name type="scientific">Ceratopteris richardii</name>
    <name type="common">Triangle waterfern</name>
    <dbReference type="NCBI Taxonomy" id="49495"/>
    <lineage>
        <taxon>Eukaryota</taxon>
        <taxon>Viridiplantae</taxon>
        <taxon>Streptophyta</taxon>
        <taxon>Embryophyta</taxon>
        <taxon>Tracheophyta</taxon>
        <taxon>Polypodiopsida</taxon>
        <taxon>Polypodiidae</taxon>
        <taxon>Polypodiales</taxon>
        <taxon>Pteridineae</taxon>
        <taxon>Pteridaceae</taxon>
        <taxon>Parkerioideae</taxon>
        <taxon>Ceratopteris</taxon>
    </lineage>
</organism>
<evidence type="ECO:0000313" key="5">
    <source>
        <dbReference type="Proteomes" id="UP000825935"/>
    </source>
</evidence>
<dbReference type="InterPro" id="IPR036638">
    <property type="entry name" value="HLH_DNA-bd_sf"/>
</dbReference>
<feature type="region of interest" description="Disordered" evidence="3">
    <location>
        <begin position="288"/>
        <end position="336"/>
    </location>
</feature>
<evidence type="ECO:0000313" key="4">
    <source>
        <dbReference type="EMBL" id="KAH7388455.1"/>
    </source>
</evidence>
<dbReference type="PANTHER" id="PTHR36066:SF2">
    <property type="entry name" value="TRANSCRIPTION FACTOR BHLH145"/>
    <property type="match status" value="1"/>
</dbReference>
<protein>
    <submittedName>
        <fullName evidence="4">Uncharacterized protein</fullName>
    </submittedName>
</protein>
<evidence type="ECO:0000256" key="1">
    <source>
        <dbReference type="ARBA" id="ARBA00023015"/>
    </source>
</evidence>
<reference evidence="4" key="1">
    <citation type="submission" date="2021-08" db="EMBL/GenBank/DDBJ databases">
        <title>WGS assembly of Ceratopteris richardii.</title>
        <authorList>
            <person name="Marchant D.B."/>
            <person name="Chen G."/>
            <person name="Jenkins J."/>
            <person name="Shu S."/>
            <person name="Leebens-Mack J."/>
            <person name="Grimwood J."/>
            <person name="Schmutz J."/>
            <person name="Soltis P."/>
            <person name="Soltis D."/>
            <person name="Chen Z.-H."/>
        </authorList>
    </citation>
    <scope>NUCLEOTIDE SEQUENCE</scope>
    <source>
        <strain evidence="4">Whitten #5841</strain>
        <tissue evidence="4">Leaf</tissue>
    </source>
</reference>
<keyword evidence="1" id="KW-0805">Transcription regulation</keyword>
<keyword evidence="2" id="KW-0804">Transcription</keyword>
<dbReference type="AlphaFoldDB" id="A0A8T2T4A3"/>
<feature type="region of interest" description="Disordered" evidence="3">
    <location>
        <begin position="387"/>
        <end position="428"/>
    </location>
</feature>
<dbReference type="InterPro" id="IPR037546">
    <property type="entry name" value="SAC51-like"/>
</dbReference>
<dbReference type="PANTHER" id="PTHR36066">
    <property type="entry name" value="TRANSCRIPTION FACTOR BHLH145"/>
    <property type="match status" value="1"/>
</dbReference>
<gene>
    <name evidence="4" type="ORF">KP509_16G076700</name>
</gene>